<evidence type="ECO:0000313" key="11">
    <source>
        <dbReference type="Proteomes" id="UP000777482"/>
    </source>
</evidence>
<feature type="domain" description="PCI" evidence="9">
    <location>
        <begin position="998"/>
        <end position="1167"/>
    </location>
</feature>
<dbReference type="SMART" id="SM00088">
    <property type="entry name" value="PINT"/>
    <property type="match status" value="1"/>
</dbReference>
<gene>
    <name evidence="10" type="ORF">C6P46_000643</name>
</gene>
<comment type="similarity">
    <text evidence="3">Belongs to the CSN1 family.</text>
</comment>
<feature type="region of interest" description="Disordered" evidence="8">
    <location>
        <begin position="459"/>
        <end position="536"/>
    </location>
</feature>
<comment type="caution">
    <text evidence="10">The sequence shown here is derived from an EMBL/GenBank/DDBJ whole genome shotgun (WGS) entry which is preliminary data.</text>
</comment>
<dbReference type="Gene3D" id="3.40.50.1820">
    <property type="entry name" value="alpha/beta hydrolase"/>
    <property type="match status" value="1"/>
</dbReference>
<dbReference type="InterPro" id="IPR045135">
    <property type="entry name" value="Rpn7_N"/>
</dbReference>
<dbReference type="Pfam" id="PF10602">
    <property type="entry name" value="RPN7"/>
    <property type="match status" value="1"/>
</dbReference>
<feature type="compositionally biased region" description="Basic and acidic residues" evidence="8">
    <location>
        <begin position="1211"/>
        <end position="1222"/>
    </location>
</feature>
<dbReference type="PANTHER" id="PTHR14145">
    <property type="entry name" value="26S PROTESOME SUBUNIT 6"/>
    <property type="match status" value="1"/>
</dbReference>
<evidence type="ECO:0000256" key="7">
    <source>
        <dbReference type="PROSITE-ProRule" id="PRU10038"/>
    </source>
</evidence>
<evidence type="ECO:0000256" key="6">
    <source>
        <dbReference type="ARBA" id="ARBA00023242"/>
    </source>
</evidence>
<evidence type="ECO:0000256" key="1">
    <source>
        <dbReference type="ARBA" id="ARBA00004123"/>
    </source>
</evidence>
<dbReference type="OrthoDB" id="1662883at2759"/>
<dbReference type="Pfam" id="PF01399">
    <property type="entry name" value="PCI"/>
    <property type="match status" value="1"/>
</dbReference>
<evidence type="ECO:0000313" key="10">
    <source>
        <dbReference type="EMBL" id="KAG0665017.1"/>
    </source>
</evidence>
<evidence type="ECO:0000256" key="8">
    <source>
        <dbReference type="SAM" id="MobiDB-lite"/>
    </source>
</evidence>
<dbReference type="GO" id="GO:0016787">
    <property type="term" value="F:hydrolase activity"/>
    <property type="evidence" value="ECO:0007669"/>
    <property type="project" value="InterPro"/>
</dbReference>
<evidence type="ECO:0000256" key="3">
    <source>
        <dbReference type="ARBA" id="ARBA00008793"/>
    </source>
</evidence>
<comment type="subcellular location">
    <subcellularLocation>
        <location evidence="2">Cytoplasm</location>
    </subcellularLocation>
    <subcellularLocation>
        <location evidence="1">Nucleus</location>
    </subcellularLocation>
</comment>
<dbReference type="GO" id="GO:0008180">
    <property type="term" value="C:COP9 signalosome"/>
    <property type="evidence" value="ECO:0007669"/>
    <property type="project" value="UniProtKB-KW"/>
</dbReference>
<dbReference type="InterPro" id="IPR019585">
    <property type="entry name" value="Rpn7/CSN1"/>
</dbReference>
<proteinExistence type="inferred from homology"/>
<keyword evidence="6" id="KW-0539">Nucleus</keyword>
<evidence type="ECO:0000256" key="5">
    <source>
        <dbReference type="ARBA" id="ARBA00022790"/>
    </source>
</evidence>
<dbReference type="AlphaFoldDB" id="A0A9P7B7U8"/>
<dbReference type="Proteomes" id="UP000777482">
    <property type="component" value="Unassembled WGS sequence"/>
</dbReference>
<dbReference type="Pfam" id="PF07859">
    <property type="entry name" value="Abhydrolase_3"/>
    <property type="match status" value="2"/>
</dbReference>
<dbReference type="InterPro" id="IPR029058">
    <property type="entry name" value="AB_hydrolase_fold"/>
</dbReference>
<reference evidence="10 11" key="1">
    <citation type="submission" date="2020-11" db="EMBL/GenBank/DDBJ databases">
        <title>Kefir isolates.</title>
        <authorList>
            <person name="Marcisauskas S."/>
            <person name="Kim Y."/>
            <person name="Blasche S."/>
        </authorList>
    </citation>
    <scope>NUCLEOTIDE SEQUENCE [LARGE SCALE GENOMIC DNA]</scope>
    <source>
        <strain evidence="10 11">KR</strain>
    </source>
</reference>
<name>A0A9P7B7U8_RHOMI</name>
<dbReference type="EMBL" id="PUHQ01000011">
    <property type="protein sequence ID" value="KAG0665017.1"/>
    <property type="molecule type" value="Genomic_DNA"/>
</dbReference>
<dbReference type="InterPro" id="IPR033140">
    <property type="entry name" value="Lipase_GDXG_put_SER_AS"/>
</dbReference>
<accession>A0A9P7B7U8</accession>
<feature type="region of interest" description="Disordered" evidence="8">
    <location>
        <begin position="1199"/>
        <end position="1222"/>
    </location>
</feature>
<protein>
    <recommendedName>
        <fullName evidence="9">PCI domain-containing protein</fullName>
    </recommendedName>
</protein>
<evidence type="ECO:0000256" key="4">
    <source>
        <dbReference type="ARBA" id="ARBA00022490"/>
    </source>
</evidence>
<feature type="compositionally biased region" description="Polar residues" evidence="8">
    <location>
        <begin position="510"/>
        <end position="524"/>
    </location>
</feature>
<dbReference type="SUPFAM" id="SSF53474">
    <property type="entry name" value="alpha/beta-Hydrolases"/>
    <property type="match status" value="1"/>
</dbReference>
<dbReference type="GO" id="GO:0005737">
    <property type="term" value="C:cytoplasm"/>
    <property type="evidence" value="ECO:0007669"/>
    <property type="project" value="UniProtKB-SubCell"/>
</dbReference>
<evidence type="ECO:0000259" key="9">
    <source>
        <dbReference type="PROSITE" id="PS50250"/>
    </source>
</evidence>
<dbReference type="PANTHER" id="PTHR14145:SF2">
    <property type="entry name" value="COP9 SIGNALOSOME COMPLEX SUBUNIT 1"/>
    <property type="match status" value="1"/>
</dbReference>
<dbReference type="PROSITE" id="PS01174">
    <property type="entry name" value="LIPASE_GDXG_SER"/>
    <property type="match status" value="1"/>
</dbReference>
<dbReference type="SUPFAM" id="SSF46785">
    <property type="entry name" value="Winged helix' DNA-binding domain"/>
    <property type="match status" value="1"/>
</dbReference>
<dbReference type="PROSITE" id="PS50250">
    <property type="entry name" value="PCI"/>
    <property type="match status" value="1"/>
</dbReference>
<keyword evidence="5" id="KW-0736">Signalosome</keyword>
<sequence>MARDTLSIAGIAAHTAPKGLSGFLKWLAHRRKNRKDGMPRKELTYAEGVDIVKAFLEYAATHGVGELQRFTASKVPSATWVIKETVPVSQVSINEAAHLLRKALAADPRTVELVGGKTWWTLRGRELSGEWIEMKKDKQKRGVKPPDRVLFYLHGTRVLAHVSGLADDFDLSQSRLTDIRLFDTLGSLARAPLLRLSVRSPPQVLLLRPPLFGNGDGTAAHAAIPPEKIILSGDSAGGGLALSLLMVLRDLGLPMPAGATLISPWVDLAHSFPSVGGEGKGDYIPANGFIYRPDLVWPPPPDPRNAIEQVLVGEEEMVKDGMDIKIRLEEQVQMYCHNQLLNHPLISPVNAGSLGGLPPLYICCGGSELLRDEIMYIAHKAANPKTYPPPPRILQDYPSQKVQLEAHLPPTKVQLQVFDGGCHVATTLSITSLAKYMFRGAANAGLYFLAEAAMREAGPQKIPRTSAESARSRPATVHDPSPWQATPHSAALDLPLSDDSSDSEDSQSDTVSTISTRTANSVVENETPARVTATGHLPAFSHASRADHGAAHMIRQRVSIHGTVRPLEPPKELPGCNMRPEDIGRLHAVPVRKWLKQRQTWDDRYAKDLEHWRQVKLADRAKAEQSAFLLGQFPGERPPLGSVAGWHDRDLARKAASSVDEAVGKKTSASMALAMWTNISGKPDEAVVGDNETKVDAVADKLSKVTRGIGADEHTAGIMQVDTPANESRPTPTRRVVVPASSPFDLDALAATWDPLGRNKITRLLHIARSSPSLAGPALTLALNAIKDATLDTRLYEDAYYQYRTLIDAIEKGEETDPQAKAWYEQQSGQGSFAPFDRAWFEKAKQEAHSGQDRLEIELKGYLTNLIKESIRMGHRDLARFQYKVGDLQGAVRSYTKSREYGSTSQHILEMSLGVIEVALDMSNYAFIRTYVAKAESALEAYAANNNTAKKSAPVNLPGMVAPAQDPVEAAKERERKIVQERLLVAAGVAHLGLGAYDRAAYAFTDVGTEALNSNVSHFIPPADIALYATITGLACFSRSALRSRVLENPNLRPFLDLEPYLRDIARAFYDNKFKTGLDLLDKYQARLRLDLHLGPHIDDLLTSIRQRALQSYFSPFASVSLERMSDAFGWSPEVMQVAVVELIQSGALKARIDSAKGILVAKRVEPRVEAFRNALEQGEKMQQKAAASQLRQNEIVVKTKRSGGGGGQREQYDDRAPLVID</sequence>
<dbReference type="Gene3D" id="1.25.40.570">
    <property type="match status" value="1"/>
</dbReference>
<dbReference type="InterPro" id="IPR036390">
    <property type="entry name" value="WH_DNA-bd_sf"/>
</dbReference>
<dbReference type="InterPro" id="IPR000717">
    <property type="entry name" value="PCI_dom"/>
</dbReference>
<feature type="active site" evidence="7">
    <location>
        <position position="235"/>
    </location>
</feature>
<evidence type="ECO:0000256" key="2">
    <source>
        <dbReference type="ARBA" id="ARBA00004496"/>
    </source>
</evidence>
<keyword evidence="4" id="KW-0963">Cytoplasm</keyword>
<dbReference type="InterPro" id="IPR013094">
    <property type="entry name" value="AB_hydrolase_3"/>
</dbReference>
<keyword evidence="11" id="KW-1185">Reference proteome</keyword>
<organism evidence="10 11">
    <name type="scientific">Rhodotorula mucilaginosa</name>
    <name type="common">Yeast</name>
    <name type="synonym">Rhodotorula rubra</name>
    <dbReference type="NCBI Taxonomy" id="5537"/>
    <lineage>
        <taxon>Eukaryota</taxon>
        <taxon>Fungi</taxon>
        <taxon>Dikarya</taxon>
        <taxon>Basidiomycota</taxon>
        <taxon>Pucciniomycotina</taxon>
        <taxon>Microbotryomycetes</taxon>
        <taxon>Sporidiobolales</taxon>
        <taxon>Sporidiobolaceae</taxon>
        <taxon>Rhodotorula</taxon>
    </lineage>
</organism>